<dbReference type="InterPro" id="IPR000835">
    <property type="entry name" value="HTH_MarR-typ"/>
</dbReference>
<proteinExistence type="predicted"/>
<organism evidence="1 2">
    <name type="scientific">Acidovorax carolinensis</name>
    <dbReference type="NCBI Taxonomy" id="553814"/>
    <lineage>
        <taxon>Bacteria</taxon>
        <taxon>Pseudomonadati</taxon>
        <taxon>Pseudomonadota</taxon>
        <taxon>Betaproteobacteria</taxon>
        <taxon>Burkholderiales</taxon>
        <taxon>Comamonadaceae</taxon>
        <taxon>Acidovorax</taxon>
    </lineage>
</organism>
<dbReference type="Gene3D" id="1.10.10.10">
    <property type="entry name" value="Winged helix-like DNA-binding domain superfamily/Winged helix DNA-binding domain"/>
    <property type="match status" value="1"/>
</dbReference>
<name>A0A240U198_9BURK</name>
<dbReference type="KEGG" id="acid:CBP33_05355"/>
<accession>A0A240UAB0</accession>
<dbReference type="InterPro" id="IPR039422">
    <property type="entry name" value="MarR/SlyA-like"/>
</dbReference>
<dbReference type="Proteomes" id="UP000194432">
    <property type="component" value="Chromosome 1"/>
</dbReference>
<accession>A0A240TR65</accession>
<dbReference type="PROSITE" id="PS50995">
    <property type="entry name" value="HTH_MARR_2"/>
    <property type="match status" value="1"/>
</dbReference>
<dbReference type="InterPro" id="IPR023187">
    <property type="entry name" value="Tscrpt_reg_MarR-type_CS"/>
</dbReference>
<evidence type="ECO:0000313" key="2">
    <source>
        <dbReference type="Proteomes" id="UP000194432"/>
    </source>
</evidence>
<dbReference type="Pfam" id="PF01047">
    <property type="entry name" value="MarR"/>
    <property type="match status" value="1"/>
</dbReference>
<dbReference type="PANTHER" id="PTHR33164">
    <property type="entry name" value="TRANSCRIPTIONAL REGULATOR, MARR FAMILY"/>
    <property type="match status" value="1"/>
</dbReference>
<keyword evidence="2" id="KW-1185">Reference proteome</keyword>
<sequence length="196" mass="21806">MNLDSSLGFLISDTARHVKRLLYPGIAQLGIRGGSWYVLRALFEADGVTQRELANRLGTTQPSTLEMLRSMEKEGLVHFQRDTLDRRKLRIYLTDKALKLKTPLLRAAGEANSILLGGLTQAQEILLKTMLGTVRSAAADAIAQFELQSAVKESPTKLHLREEERQATETKRTAVDGRGPRIEAQQIASSIRKRKA</sequence>
<dbReference type="EMBL" id="CP021361">
    <property type="protein sequence ID" value="ART51177.1"/>
    <property type="molecule type" value="Genomic_DNA"/>
</dbReference>
<evidence type="ECO:0000313" key="1">
    <source>
        <dbReference type="EMBL" id="ART51177.1"/>
    </source>
</evidence>
<dbReference type="PROSITE" id="PS01117">
    <property type="entry name" value="HTH_MARR_1"/>
    <property type="match status" value="1"/>
</dbReference>
<dbReference type="PANTHER" id="PTHR33164:SF64">
    <property type="entry name" value="TRANSCRIPTIONAL REGULATOR SLYA"/>
    <property type="match status" value="1"/>
</dbReference>
<dbReference type="InterPro" id="IPR036388">
    <property type="entry name" value="WH-like_DNA-bd_sf"/>
</dbReference>
<dbReference type="RefSeq" id="WP_086911713.1">
    <property type="nucleotide sequence ID" value="NZ_CP021359.1"/>
</dbReference>
<dbReference type="PRINTS" id="PR00598">
    <property type="entry name" value="HTHMARR"/>
</dbReference>
<dbReference type="GO" id="GO:0006950">
    <property type="term" value="P:response to stress"/>
    <property type="evidence" value="ECO:0007669"/>
    <property type="project" value="TreeGrafter"/>
</dbReference>
<gene>
    <name evidence="1" type="ORF">CBP34_05190</name>
</gene>
<dbReference type="AlphaFoldDB" id="A0A240U198"/>
<protein>
    <submittedName>
        <fullName evidence="1">MarR family transcriptional regulator</fullName>
    </submittedName>
</protein>
<dbReference type="SMART" id="SM00347">
    <property type="entry name" value="HTH_MARR"/>
    <property type="match status" value="1"/>
</dbReference>
<dbReference type="GO" id="GO:0003700">
    <property type="term" value="F:DNA-binding transcription factor activity"/>
    <property type="evidence" value="ECO:0007669"/>
    <property type="project" value="InterPro"/>
</dbReference>
<dbReference type="GO" id="GO:0003677">
    <property type="term" value="F:DNA binding"/>
    <property type="evidence" value="ECO:0007669"/>
    <property type="project" value="UniProtKB-KW"/>
</dbReference>
<dbReference type="KEGG" id="acin:CBP34_05190"/>
<dbReference type="KEGG" id="acip:CBP36_05805"/>
<dbReference type="InterPro" id="IPR036390">
    <property type="entry name" value="WH_DNA-bd_sf"/>
</dbReference>
<reference evidence="1 2" key="1">
    <citation type="submission" date="2017-05" db="EMBL/GenBank/DDBJ databases">
        <title>Polyphasic characterization of four soil-derived phenanthrene-degrading Acidovorax strains and proposal of Acidovorax phenanthrenivorans sp. nov.</title>
        <authorList>
            <person name="Singleton D.R."/>
            <person name="Lee J."/>
            <person name="Dickey A.N."/>
            <person name="Stroud A."/>
            <person name="Scholl E.H."/>
            <person name="Wright F.A."/>
            <person name="Aitken M.D."/>
        </authorList>
    </citation>
    <scope>NUCLEOTIDE SEQUENCE [LARGE SCALE GENOMIC DNA]</scope>
    <source>
        <strain evidence="1">NA3</strain>
    </source>
</reference>
<accession>A0A240U198</accession>
<dbReference type="OrthoDB" id="3211876at2"/>
<dbReference type="KEGG" id="acis:CBP35_13140"/>
<dbReference type="SUPFAM" id="SSF46785">
    <property type="entry name" value="Winged helix' DNA-binding domain"/>
    <property type="match status" value="1"/>
</dbReference>